<evidence type="ECO:0000313" key="10">
    <source>
        <dbReference type="EMBL" id="KAF0561140.1"/>
    </source>
</evidence>
<dbReference type="AlphaFoldDB" id="A0A8H4B5B7"/>
<comment type="subcellular location">
    <subcellularLocation>
        <location evidence="1">Cytoplasm</location>
    </subcellularLocation>
</comment>
<feature type="compositionally biased region" description="Polar residues" evidence="8">
    <location>
        <begin position="157"/>
        <end position="166"/>
    </location>
</feature>
<comment type="pathway">
    <text evidence="2">Protein modification; protein ubiquitination.</text>
</comment>
<keyword evidence="4" id="KW-0963">Cytoplasm</keyword>
<evidence type="ECO:0000256" key="6">
    <source>
        <dbReference type="ARBA" id="ARBA00022803"/>
    </source>
</evidence>
<evidence type="ECO:0000259" key="9">
    <source>
        <dbReference type="PROSITE" id="PS50181"/>
    </source>
</evidence>
<dbReference type="InterPro" id="IPR001810">
    <property type="entry name" value="F-box_dom"/>
</dbReference>
<evidence type="ECO:0000256" key="8">
    <source>
        <dbReference type="SAM" id="MobiDB-lite"/>
    </source>
</evidence>
<feature type="domain" description="F-box" evidence="9">
    <location>
        <begin position="220"/>
        <end position="270"/>
    </location>
</feature>
<keyword evidence="5" id="KW-0833">Ubl conjugation pathway</keyword>
<dbReference type="Proteomes" id="UP000439903">
    <property type="component" value="Unassembled WGS sequence"/>
</dbReference>
<dbReference type="InterPro" id="IPR036181">
    <property type="entry name" value="MIT_dom_sf"/>
</dbReference>
<feature type="repeat" description="TPR" evidence="7">
    <location>
        <begin position="84"/>
        <end position="117"/>
    </location>
</feature>
<dbReference type="InterPro" id="IPR019734">
    <property type="entry name" value="TPR_rpt"/>
</dbReference>
<dbReference type="GO" id="GO:0016567">
    <property type="term" value="P:protein ubiquitination"/>
    <property type="evidence" value="ECO:0007669"/>
    <property type="project" value="UniProtKB-UniPathway"/>
</dbReference>
<feature type="compositionally biased region" description="Basic and acidic residues" evidence="8">
    <location>
        <begin position="167"/>
        <end position="192"/>
    </location>
</feature>
<comment type="caution">
    <text evidence="10">The sequence shown here is derived from an EMBL/GenBank/DDBJ whole genome shotgun (WGS) entry which is preliminary data.</text>
</comment>
<organism evidence="10 11">
    <name type="scientific">Gigaspora margarita</name>
    <dbReference type="NCBI Taxonomy" id="4874"/>
    <lineage>
        <taxon>Eukaryota</taxon>
        <taxon>Fungi</taxon>
        <taxon>Fungi incertae sedis</taxon>
        <taxon>Mucoromycota</taxon>
        <taxon>Glomeromycotina</taxon>
        <taxon>Glomeromycetes</taxon>
        <taxon>Diversisporales</taxon>
        <taxon>Gigasporaceae</taxon>
        <taxon>Gigaspora</taxon>
    </lineage>
</organism>
<dbReference type="UniPathway" id="UPA00143"/>
<keyword evidence="6 7" id="KW-0802">TPR repeat</keyword>
<dbReference type="GO" id="GO:0019005">
    <property type="term" value="C:SCF ubiquitin ligase complex"/>
    <property type="evidence" value="ECO:0007669"/>
    <property type="project" value="TreeGrafter"/>
</dbReference>
<dbReference type="PANTHER" id="PTHR12874:SF9">
    <property type="entry name" value="F-BOX ONLY PROTEIN 48"/>
    <property type="match status" value="1"/>
</dbReference>
<dbReference type="SUPFAM" id="SSF116846">
    <property type="entry name" value="MIT domain"/>
    <property type="match status" value="1"/>
</dbReference>
<evidence type="ECO:0000256" key="5">
    <source>
        <dbReference type="ARBA" id="ARBA00022786"/>
    </source>
</evidence>
<dbReference type="SUPFAM" id="SSF81383">
    <property type="entry name" value="F-box domain"/>
    <property type="match status" value="1"/>
</dbReference>
<dbReference type="GO" id="GO:0031146">
    <property type="term" value="P:SCF-dependent proteasomal ubiquitin-dependent protein catabolic process"/>
    <property type="evidence" value="ECO:0007669"/>
    <property type="project" value="TreeGrafter"/>
</dbReference>
<protein>
    <recommendedName>
        <fullName evidence="3">F-box only protein 9</fullName>
    </recommendedName>
</protein>
<dbReference type="Gene3D" id="1.20.1280.50">
    <property type="match status" value="1"/>
</dbReference>
<dbReference type="CDD" id="cd22089">
    <property type="entry name" value="F-box_FBXO9"/>
    <property type="match status" value="1"/>
</dbReference>
<sequence>MKNLDSSSNVEISNNDLDEFRKQWKAEISQQKNKKEQIIQESSVTSPSKIPSQPLEHLKETEEEEINDFIPETYENEEIKRNKALEIYVMAVTKEQEGNLSEALKYYRQALKIDSHVDNLYRKYVQNTATDQKIGSLEFSKIFSEHLEEHREDYVNGSKNNSNSITHQDDIKKRDRRESRSKYQNSDSKKHDEEEDQLTTLIESFRDMQLTLEPLIPYNPVHIAKLPNESIISILEQMVMVGDITSLERFGLVCKKFLLLSREPSLWKYLCEKVYRYINLECNESNKLLAKDVELLYANDWRRMYIERPRIRLDGVYISTCHYLRPGAAENAWHQPIHLITYYRYLRFYSDGTCILLLTTTEPINIVKYFTPEYKSKGFMKGTWKLNDDQILTISAIDRESPKFTFCLSFDLKSTSIGKNNKLAWIVYTSINNQTDEYTEIGLRNEKNYLFSKVKSYSIIW</sequence>
<dbReference type="PANTHER" id="PTHR12874">
    <property type="entry name" value="F-BOX ONLY PROTEIN 48-RELATED"/>
    <property type="match status" value="1"/>
</dbReference>
<evidence type="ECO:0000256" key="1">
    <source>
        <dbReference type="ARBA" id="ARBA00004496"/>
    </source>
</evidence>
<dbReference type="InterPro" id="IPR036047">
    <property type="entry name" value="F-box-like_dom_sf"/>
</dbReference>
<evidence type="ECO:0000313" key="11">
    <source>
        <dbReference type="Proteomes" id="UP000439903"/>
    </source>
</evidence>
<dbReference type="EMBL" id="WTPW01000010">
    <property type="protein sequence ID" value="KAF0561140.1"/>
    <property type="molecule type" value="Genomic_DNA"/>
</dbReference>
<feature type="region of interest" description="Disordered" evidence="8">
    <location>
        <begin position="153"/>
        <end position="196"/>
    </location>
</feature>
<keyword evidence="11" id="KW-1185">Reference proteome</keyword>
<evidence type="ECO:0000256" key="4">
    <source>
        <dbReference type="ARBA" id="ARBA00022490"/>
    </source>
</evidence>
<feature type="region of interest" description="Disordered" evidence="8">
    <location>
        <begin position="30"/>
        <end position="61"/>
    </location>
</feature>
<reference evidence="10 11" key="1">
    <citation type="journal article" date="2019" name="Environ. Microbiol.">
        <title>At the nexus of three kingdoms: the genome of the mycorrhizal fungus Gigaspora margarita provides insights into plant, endobacterial and fungal interactions.</title>
        <authorList>
            <person name="Venice F."/>
            <person name="Ghignone S."/>
            <person name="Salvioli di Fossalunga A."/>
            <person name="Amselem J."/>
            <person name="Novero M."/>
            <person name="Xianan X."/>
            <person name="Sedzielewska Toro K."/>
            <person name="Morin E."/>
            <person name="Lipzen A."/>
            <person name="Grigoriev I.V."/>
            <person name="Henrissat B."/>
            <person name="Martin F.M."/>
            <person name="Bonfante P."/>
        </authorList>
    </citation>
    <scope>NUCLEOTIDE SEQUENCE [LARGE SCALE GENOMIC DNA]</scope>
    <source>
        <strain evidence="10 11">BEG34</strain>
    </source>
</reference>
<dbReference type="Pfam" id="PF12937">
    <property type="entry name" value="F-box-like"/>
    <property type="match status" value="1"/>
</dbReference>
<dbReference type="InterPro" id="IPR045464">
    <property type="entry name" value="Hrt3/FBXO9_C"/>
</dbReference>
<name>A0A8H4B5B7_GIGMA</name>
<dbReference type="PROSITE" id="PS50181">
    <property type="entry name" value="FBOX"/>
    <property type="match status" value="1"/>
</dbReference>
<dbReference type="GO" id="GO:0005737">
    <property type="term" value="C:cytoplasm"/>
    <property type="evidence" value="ECO:0007669"/>
    <property type="project" value="UniProtKB-SubCell"/>
</dbReference>
<dbReference type="Gene3D" id="1.20.58.80">
    <property type="entry name" value="Phosphotransferase system, lactose/cellobiose-type IIA subunit"/>
    <property type="match status" value="1"/>
</dbReference>
<dbReference type="OrthoDB" id="2117972at2759"/>
<evidence type="ECO:0000256" key="2">
    <source>
        <dbReference type="ARBA" id="ARBA00004906"/>
    </source>
</evidence>
<evidence type="ECO:0000256" key="3">
    <source>
        <dbReference type="ARBA" id="ARBA00019775"/>
    </source>
</evidence>
<dbReference type="Pfam" id="PF19270">
    <property type="entry name" value="FBO_C"/>
    <property type="match status" value="1"/>
</dbReference>
<dbReference type="PROSITE" id="PS50005">
    <property type="entry name" value="TPR"/>
    <property type="match status" value="1"/>
</dbReference>
<accession>A0A8H4B5B7</accession>
<gene>
    <name evidence="10" type="ORF">F8M41_025336</name>
</gene>
<evidence type="ECO:0000256" key="7">
    <source>
        <dbReference type="PROSITE-ProRule" id="PRU00339"/>
    </source>
</evidence>
<proteinExistence type="predicted"/>